<dbReference type="InterPro" id="IPR026452">
    <property type="entry name" value="Surf_glycop_sig_pep"/>
</dbReference>
<accession>A0A8T4GYR4</accession>
<dbReference type="RefSeq" id="WP_209492485.1">
    <property type="nucleotide sequence ID" value="NZ_JAGGLC010000006.1"/>
</dbReference>
<sequence>MINEIMTHSKTREKARAVFLAALMVVSVFGGTMALAGTAAAAASGLSVDSGAPAQPGDTITVSTDVSTAGNDATFLVVDSGDSPVGSKTTVTDGGTNDVDGEENGVVTAELSLGGAAEGEASVYASEGSDTTSASAEAITSFVIDNSEPSLGATVSNIAGGTVNTTTPTLEINLTENGQAGINSDTVEVSVDQSDKEKTYKLNVSEAPTGVTYDESTDNLTVDFSSENIPDLVDGSMTWTVTAADNAGNSFTSGEQTFTVDVGGPTLSLNSPTADSEVGDNQQKISIIATEANLNTDSIEVTVTNDSATLYTESSDAYSVNAAYGDSDETEIVIDPSQASSQTTLPDGPIYVEVSAADANGNSASANYEFSVDTTEIGVESVELAGYSGTYNTSDSATVRVTFNDSVDASQVKADVFLKGTASDIGLASFTSPTGEPNVAEATLAIGTGFENDSAMVEVVAAQDDVTNGLASNANTTFGVDTTDPSVTSHVGGSFTKDLSGVVDFRNAVTVTGDDVVSRTYELTSNGETVATLTPSEAASFDTRTVADGASYKLVVVAEDNASNTDRVSSSLTINNVEGTITAKGDTLLTGDADLTTGLSADTPAGVQAADLFDYSGLASDESVTVSYAVYNGTSGTFGEYTELADHTLNTSTLEDGLIKAKLTITKDDGSSVMATQTAEVDNVPSVTYQSGADPASDSVHLENANADGEMQVVIVSDEALSTLDVGVTNVHYAEDSTTNVTIDDFTATTKSNGDVRYTTTVEADYDGQYKLTVHDAVDADNEAAAGVEGGTDMTTVDTEDSHLVDADIVGGSEGQIDVRLTFSEPISAATFDKQFNGAGVSVADASATDGDGIVNVTVSDEVQTGGDAMLNATTVTEQFGDSSSTATTGADVTFELSYTEDLNVVSIPAETGSVALDDVEFGDEVDSVMTYDDGWMSYNVQTGDGDLQEMVGGVGYIVKANSSGSVDVEVENVPSDEEAVAINSESLNNGWNLVGAFQEGDQSVDQAMSTLPSSADWGVEKGYTGQNVQVLEPGEGYWLFTNDDSGMLAPVDYTGLQSGQPTIVSTNAYENGDATDELVVDGNTVKVKVDATDDSGVSKVYADGSALGGPSEVPLKKNAAGVYVGTFTIDAATATADEGQTDVDVTVIDASGNVEYGSDTVNYDATPLNTDISVSKNSSDNVVLTVTSNEKLSTLKVTGSNNLGGTYDTIGAAEGEFTESGSGPYTYTLVTSTTTTGGNTYTATIDNAVDTNNAEDSVSSVSDSLKVESVGSTSTFSNPMVDPAAVQPSTSTDSQVIKFDVSPNTEWDDGNTDTVYINLPDKVVNSQTSQNSRVGTVDVVDGDNVDYSSNLVLGDDGDNVYDTVELSFSAQKESVRVEVSSLTLDYPSAIGDYTVGAKIVPSKGASVQDDKIATLTVDDNAPTSTGVDQQDSDGDGNIDTAVLTFSESIDDSTVEPGDYTIGGTTATTKATGTTADDNTIEVSIDTSSDATADDGIGSAPVDVVYASGSSGATADIAGNELADVTIKSGDAIVSDSAAPVIQSVTINTGSDSVDVTFSESVNNVDATDFNVSVGGTDRTIGTVNSADPTYTITMDTYTINSDEEVIVSIDSNNNDINDGNGNSLPNDVQISGTAP</sequence>
<feature type="compositionally biased region" description="Polar residues" evidence="1">
    <location>
        <begin position="1625"/>
        <end position="1636"/>
    </location>
</feature>
<dbReference type="Gene3D" id="2.60.40.10">
    <property type="entry name" value="Immunoglobulins"/>
    <property type="match status" value="2"/>
</dbReference>
<comment type="caution">
    <text evidence="2">The sequence shown here is derived from an EMBL/GenBank/DDBJ whole genome shotgun (WGS) entry which is preliminary data.</text>
</comment>
<feature type="compositionally biased region" description="Low complexity" evidence="1">
    <location>
        <begin position="1612"/>
        <end position="1624"/>
    </location>
</feature>
<dbReference type="Proteomes" id="UP000823736">
    <property type="component" value="Unassembled WGS sequence"/>
</dbReference>
<reference evidence="2" key="1">
    <citation type="submission" date="2021-03" db="EMBL/GenBank/DDBJ databases">
        <title>Genomic Encyclopedia of Type Strains, Phase IV (KMG-IV): sequencing the most valuable type-strain genomes for metagenomic binning, comparative biology and taxonomic classification.</title>
        <authorList>
            <person name="Goeker M."/>
        </authorList>
    </citation>
    <scope>NUCLEOTIDE SEQUENCE</scope>
    <source>
        <strain evidence="2">DSM 26232</strain>
    </source>
</reference>
<evidence type="ECO:0000313" key="3">
    <source>
        <dbReference type="Proteomes" id="UP000823736"/>
    </source>
</evidence>
<protein>
    <submittedName>
        <fullName evidence="2">Surface glycoprotein (TIGR04207 family)</fullName>
    </submittedName>
</protein>
<organism evidence="2 3">
    <name type="scientific">Halolamina salifodinae</name>
    <dbReference type="NCBI Taxonomy" id="1202767"/>
    <lineage>
        <taxon>Archaea</taxon>
        <taxon>Methanobacteriati</taxon>
        <taxon>Methanobacteriota</taxon>
        <taxon>Stenosarchaea group</taxon>
        <taxon>Halobacteria</taxon>
        <taxon>Halobacteriales</taxon>
        <taxon>Haloferacaceae</taxon>
    </lineage>
</organism>
<dbReference type="NCBIfam" id="TIGR04207">
    <property type="entry name" value="halo_sig_pep"/>
    <property type="match status" value="1"/>
</dbReference>
<dbReference type="EMBL" id="JAGGLC010000006">
    <property type="protein sequence ID" value="MBP1988141.1"/>
    <property type="molecule type" value="Genomic_DNA"/>
</dbReference>
<gene>
    <name evidence="2" type="ORF">J2753_002653</name>
</gene>
<feature type="region of interest" description="Disordered" evidence="1">
    <location>
        <begin position="1612"/>
        <end position="1636"/>
    </location>
</feature>
<dbReference type="OrthoDB" id="331676at2157"/>
<evidence type="ECO:0000256" key="1">
    <source>
        <dbReference type="SAM" id="MobiDB-lite"/>
    </source>
</evidence>
<proteinExistence type="predicted"/>
<keyword evidence="3" id="KW-1185">Reference proteome</keyword>
<name>A0A8T4GYR4_9EURY</name>
<evidence type="ECO:0000313" key="2">
    <source>
        <dbReference type="EMBL" id="MBP1988141.1"/>
    </source>
</evidence>
<dbReference type="InterPro" id="IPR013783">
    <property type="entry name" value="Ig-like_fold"/>
</dbReference>